<name>A0ABQ1GPS3_9BACL</name>
<accession>A0ABQ1GPS3</accession>
<evidence type="ECO:0000313" key="2">
    <source>
        <dbReference type="EMBL" id="GGA47764.1"/>
    </source>
</evidence>
<organism evidence="2 3">
    <name type="scientific">Paenibacillus physcomitrellae</name>
    <dbReference type="NCBI Taxonomy" id="1619311"/>
    <lineage>
        <taxon>Bacteria</taxon>
        <taxon>Bacillati</taxon>
        <taxon>Bacillota</taxon>
        <taxon>Bacilli</taxon>
        <taxon>Bacillales</taxon>
        <taxon>Paenibacillaceae</taxon>
        <taxon>Paenibacillus</taxon>
    </lineage>
</organism>
<keyword evidence="3" id="KW-1185">Reference proteome</keyword>
<evidence type="ECO:0000313" key="3">
    <source>
        <dbReference type="Proteomes" id="UP000609323"/>
    </source>
</evidence>
<sequence length="56" mass="6963">METGRDRIGTKSDETEIEKTNREEQKKETKEIRPGRRYWGRCHREKRYREKNEHLS</sequence>
<comment type="caution">
    <text evidence="2">The sequence shown here is derived from an EMBL/GenBank/DDBJ whole genome shotgun (WGS) entry which is preliminary data.</text>
</comment>
<dbReference type="Proteomes" id="UP000609323">
    <property type="component" value="Unassembled WGS sequence"/>
</dbReference>
<protein>
    <submittedName>
        <fullName evidence="2">Uncharacterized protein</fullName>
    </submittedName>
</protein>
<gene>
    <name evidence="2" type="ORF">GCM10010917_36330</name>
</gene>
<reference evidence="3" key="1">
    <citation type="journal article" date="2019" name="Int. J. Syst. Evol. Microbiol.">
        <title>The Global Catalogue of Microorganisms (GCM) 10K type strain sequencing project: providing services to taxonomists for standard genome sequencing and annotation.</title>
        <authorList>
            <consortium name="The Broad Institute Genomics Platform"/>
            <consortium name="The Broad Institute Genome Sequencing Center for Infectious Disease"/>
            <person name="Wu L."/>
            <person name="Ma J."/>
        </authorList>
    </citation>
    <scope>NUCLEOTIDE SEQUENCE [LARGE SCALE GENOMIC DNA]</scope>
    <source>
        <strain evidence="3">CGMCC 1.15044</strain>
    </source>
</reference>
<dbReference type="EMBL" id="BMHF01000016">
    <property type="protein sequence ID" value="GGA47764.1"/>
    <property type="molecule type" value="Genomic_DNA"/>
</dbReference>
<feature type="region of interest" description="Disordered" evidence="1">
    <location>
        <begin position="1"/>
        <end position="32"/>
    </location>
</feature>
<evidence type="ECO:0000256" key="1">
    <source>
        <dbReference type="SAM" id="MobiDB-lite"/>
    </source>
</evidence>
<proteinExistence type="predicted"/>